<sequence>MKLTENAMKIFAEAKAHLKFARIKRFFRERRLGQLLFERIGDTMWIILATFGSDKHRAVMPRDIVDGNQWKDRTWSFHYH</sequence>
<dbReference type="Proteomes" id="UP000007266">
    <property type="component" value="Linkage group 3"/>
</dbReference>
<evidence type="ECO:0000313" key="1">
    <source>
        <dbReference type="EMBL" id="EFA00781.1"/>
    </source>
</evidence>
<organism evidence="1 2">
    <name type="scientific">Tribolium castaneum</name>
    <name type="common">Red flour beetle</name>
    <dbReference type="NCBI Taxonomy" id="7070"/>
    <lineage>
        <taxon>Eukaryota</taxon>
        <taxon>Metazoa</taxon>
        <taxon>Ecdysozoa</taxon>
        <taxon>Arthropoda</taxon>
        <taxon>Hexapoda</taxon>
        <taxon>Insecta</taxon>
        <taxon>Pterygota</taxon>
        <taxon>Neoptera</taxon>
        <taxon>Endopterygota</taxon>
        <taxon>Coleoptera</taxon>
        <taxon>Polyphaga</taxon>
        <taxon>Cucujiformia</taxon>
        <taxon>Tenebrionidae</taxon>
        <taxon>Tenebrionidae incertae sedis</taxon>
        <taxon>Tribolium</taxon>
    </lineage>
</organism>
<dbReference type="HOGENOM" id="CLU_2592867_0_0_1"/>
<reference evidence="1 2" key="1">
    <citation type="journal article" date="2008" name="Nature">
        <title>The genome of the model beetle and pest Tribolium castaneum.</title>
        <authorList>
            <consortium name="Tribolium Genome Sequencing Consortium"/>
            <person name="Richards S."/>
            <person name="Gibbs R.A."/>
            <person name="Weinstock G.M."/>
            <person name="Brown S.J."/>
            <person name="Denell R."/>
            <person name="Beeman R.W."/>
            <person name="Gibbs R."/>
            <person name="Beeman R.W."/>
            <person name="Brown S.J."/>
            <person name="Bucher G."/>
            <person name="Friedrich M."/>
            <person name="Grimmelikhuijzen C.J."/>
            <person name="Klingler M."/>
            <person name="Lorenzen M."/>
            <person name="Richards S."/>
            <person name="Roth S."/>
            <person name="Schroder R."/>
            <person name="Tautz D."/>
            <person name="Zdobnov E.M."/>
            <person name="Muzny D."/>
            <person name="Gibbs R.A."/>
            <person name="Weinstock G.M."/>
            <person name="Attaway T."/>
            <person name="Bell S."/>
            <person name="Buhay C.J."/>
            <person name="Chandrabose M.N."/>
            <person name="Chavez D."/>
            <person name="Clerk-Blankenburg K.P."/>
            <person name="Cree A."/>
            <person name="Dao M."/>
            <person name="Davis C."/>
            <person name="Chacko J."/>
            <person name="Dinh H."/>
            <person name="Dugan-Rocha S."/>
            <person name="Fowler G."/>
            <person name="Garner T.T."/>
            <person name="Garnes J."/>
            <person name="Gnirke A."/>
            <person name="Hawes A."/>
            <person name="Hernandez J."/>
            <person name="Hines S."/>
            <person name="Holder M."/>
            <person name="Hume J."/>
            <person name="Jhangiani S.N."/>
            <person name="Joshi V."/>
            <person name="Khan Z.M."/>
            <person name="Jackson L."/>
            <person name="Kovar C."/>
            <person name="Kowis A."/>
            <person name="Lee S."/>
            <person name="Lewis L.R."/>
            <person name="Margolis J."/>
            <person name="Morgan M."/>
            <person name="Nazareth L.V."/>
            <person name="Nguyen N."/>
            <person name="Okwuonu G."/>
            <person name="Parker D."/>
            <person name="Richards S."/>
            <person name="Ruiz S.J."/>
            <person name="Santibanez J."/>
            <person name="Savard J."/>
            <person name="Scherer S.E."/>
            <person name="Schneider B."/>
            <person name="Sodergren E."/>
            <person name="Tautz D."/>
            <person name="Vattahil S."/>
            <person name="Villasana D."/>
            <person name="White C.S."/>
            <person name="Wright R."/>
            <person name="Park Y."/>
            <person name="Beeman R.W."/>
            <person name="Lord J."/>
            <person name="Oppert B."/>
            <person name="Lorenzen M."/>
            <person name="Brown S."/>
            <person name="Wang L."/>
            <person name="Savard J."/>
            <person name="Tautz D."/>
            <person name="Richards S."/>
            <person name="Weinstock G."/>
            <person name="Gibbs R.A."/>
            <person name="Liu Y."/>
            <person name="Worley K."/>
            <person name="Weinstock G."/>
            <person name="Elsik C.G."/>
            <person name="Reese J.T."/>
            <person name="Elhaik E."/>
            <person name="Landan G."/>
            <person name="Graur D."/>
            <person name="Arensburger P."/>
            <person name="Atkinson P."/>
            <person name="Beeman R.W."/>
            <person name="Beidler J."/>
            <person name="Brown S.J."/>
            <person name="Demuth J.P."/>
            <person name="Drury D.W."/>
            <person name="Du Y.Z."/>
            <person name="Fujiwara H."/>
            <person name="Lorenzen M."/>
            <person name="Maselli V."/>
            <person name="Osanai M."/>
            <person name="Park Y."/>
            <person name="Robertson H.M."/>
            <person name="Tu Z."/>
            <person name="Wang J.J."/>
            <person name="Wang S."/>
            <person name="Richards S."/>
            <person name="Song H."/>
            <person name="Zhang L."/>
            <person name="Sodergren E."/>
            <person name="Werner D."/>
            <person name="Stanke M."/>
            <person name="Morgenstern B."/>
            <person name="Solovyev V."/>
            <person name="Kosarev P."/>
            <person name="Brown G."/>
            <person name="Chen H.C."/>
            <person name="Ermolaeva O."/>
            <person name="Hlavina W."/>
            <person name="Kapustin Y."/>
            <person name="Kiryutin B."/>
            <person name="Kitts P."/>
            <person name="Maglott D."/>
            <person name="Pruitt K."/>
            <person name="Sapojnikov V."/>
            <person name="Souvorov A."/>
            <person name="Mackey A.J."/>
            <person name="Waterhouse R.M."/>
            <person name="Wyder S."/>
            <person name="Zdobnov E.M."/>
            <person name="Zdobnov E.M."/>
            <person name="Wyder S."/>
            <person name="Kriventseva E.V."/>
            <person name="Kadowaki T."/>
            <person name="Bork P."/>
            <person name="Aranda M."/>
            <person name="Bao R."/>
            <person name="Beermann A."/>
            <person name="Berns N."/>
            <person name="Bolognesi R."/>
            <person name="Bonneton F."/>
            <person name="Bopp D."/>
            <person name="Brown S.J."/>
            <person name="Bucher G."/>
            <person name="Butts T."/>
            <person name="Chaumot A."/>
            <person name="Denell R.E."/>
            <person name="Ferrier D.E."/>
            <person name="Friedrich M."/>
            <person name="Gordon C.M."/>
            <person name="Jindra M."/>
            <person name="Klingler M."/>
            <person name="Lan Q."/>
            <person name="Lattorff H.M."/>
            <person name="Laudet V."/>
            <person name="von Levetsow C."/>
            <person name="Liu Z."/>
            <person name="Lutz R."/>
            <person name="Lynch J.A."/>
            <person name="da Fonseca R.N."/>
            <person name="Posnien N."/>
            <person name="Reuter R."/>
            <person name="Roth S."/>
            <person name="Savard J."/>
            <person name="Schinko J.B."/>
            <person name="Schmitt C."/>
            <person name="Schoppmeier M."/>
            <person name="Schroder R."/>
            <person name="Shippy T.D."/>
            <person name="Simonnet F."/>
            <person name="Marques-Souza H."/>
            <person name="Tautz D."/>
            <person name="Tomoyasu Y."/>
            <person name="Trauner J."/>
            <person name="Van der Zee M."/>
            <person name="Vervoort M."/>
            <person name="Wittkopp N."/>
            <person name="Wimmer E.A."/>
            <person name="Yang X."/>
            <person name="Jones A.K."/>
            <person name="Sattelle D.B."/>
            <person name="Ebert P.R."/>
            <person name="Nelson D."/>
            <person name="Scott J.G."/>
            <person name="Beeman R.W."/>
            <person name="Muthukrishnan S."/>
            <person name="Kramer K.J."/>
            <person name="Arakane Y."/>
            <person name="Beeman R.W."/>
            <person name="Zhu Q."/>
            <person name="Hogenkamp D."/>
            <person name="Dixit R."/>
            <person name="Oppert B."/>
            <person name="Jiang H."/>
            <person name="Zou Z."/>
            <person name="Marshall J."/>
            <person name="Elpidina E."/>
            <person name="Vinokurov K."/>
            <person name="Oppert C."/>
            <person name="Zou Z."/>
            <person name="Evans J."/>
            <person name="Lu Z."/>
            <person name="Zhao P."/>
            <person name="Sumathipala N."/>
            <person name="Altincicek B."/>
            <person name="Vilcinskas A."/>
            <person name="Williams M."/>
            <person name="Hultmark D."/>
            <person name="Hetru C."/>
            <person name="Jiang H."/>
            <person name="Grimmelikhuijzen C.J."/>
            <person name="Hauser F."/>
            <person name="Cazzamali G."/>
            <person name="Williamson M."/>
            <person name="Park Y."/>
            <person name="Li B."/>
            <person name="Tanaka Y."/>
            <person name="Predel R."/>
            <person name="Neupert S."/>
            <person name="Schachtner J."/>
            <person name="Verleyen P."/>
            <person name="Raible F."/>
            <person name="Bork P."/>
            <person name="Friedrich M."/>
            <person name="Walden K.K."/>
            <person name="Robertson H.M."/>
            <person name="Angeli S."/>
            <person name="Foret S."/>
            <person name="Bucher G."/>
            <person name="Schuetz S."/>
            <person name="Maleszka R."/>
            <person name="Wimmer E.A."/>
            <person name="Beeman R.W."/>
            <person name="Lorenzen M."/>
            <person name="Tomoyasu Y."/>
            <person name="Miller S.C."/>
            <person name="Grossmann D."/>
            <person name="Bucher G."/>
        </authorList>
    </citation>
    <scope>NUCLEOTIDE SEQUENCE [LARGE SCALE GENOMIC DNA]</scope>
    <source>
        <strain evidence="1 2">Georgia GA2</strain>
    </source>
</reference>
<dbReference type="EMBL" id="KQ971322">
    <property type="protein sequence ID" value="EFA00781.1"/>
    <property type="molecule type" value="Genomic_DNA"/>
</dbReference>
<reference evidence="1 2" key="2">
    <citation type="journal article" date="2010" name="Nucleic Acids Res.">
        <title>BeetleBase in 2010: revisions to provide comprehensive genomic information for Tribolium castaneum.</title>
        <authorList>
            <person name="Kim H.S."/>
            <person name="Murphy T."/>
            <person name="Xia J."/>
            <person name="Caragea D."/>
            <person name="Park Y."/>
            <person name="Beeman R.W."/>
            <person name="Lorenzen M.D."/>
            <person name="Butcher S."/>
            <person name="Manak J.R."/>
            <person name="Brown S.J."/>
        </authorList>
    </citation>
    <scope>GENOME REANNOTATION</scope>
    <source>
        <strain evidence="1 2">Georgia GA2</strain>
    </source>
</reference>
<gene>
    <name evidence="1" type="primary">GLEAN_03667</name>
    <name evidence="1" type="ORF">TcasGA2_TC003667</name>
</gene>
<proteinExistence type="predicted"/>
<protein>
    <submittedName>
        <fullName evidence="1">Uncharacterized protein</fullName>
    </submittedName>
</protein>
<dbReference type="AlphaFoldDB" id="D6WDI6"/>
<keyword evidence="2" id="KW-1185">Reference proteome</keyword>
<accession>D6WDI6</accession>
<evidence type="ECO:0000313" key="2">
    <source>
        <dbReference type="Proteomes" id="UP000007266"/>
    </source>
</evidence>
<dbReference type="InParanoid" id="D6WDI6"/>
<name>D6WDI6_TRICA</name>